<gene>
    <name evidence="9" type="ORF">ATO7_09827</name>
</gene>
<evidence type="ECO:0000256" key="4">
    <source>
        <dbReference type="ARBA" id="ARBA00022989"/>
    </source>
</evidence>
<feature type="compositionally biased region" description="Basic and acidic residues" evidence="6">
    <location>
        <begin position="143"/>
        <end position="157"/>
    </location>
</feature>
<name>A0A1Y1SEG8_9GAMM</name>
<keyword evidence="2" id="KW-1003">Cell membrane</keyword>
<keyword evidence="10" id="KW-1185">Reference proteome</keyword>
<dbReference type="STRING" id="1317117.ATO7_09827"/>
<dbReference type="GO" id="GO:0009055">
    <property type="term" value="F:electron transfer activity"/>
    <property type="evidence" value="ECO:0007669"/>
    <property type="project" value="InterPro"/>
</dbReference>
<dbReference type="Gene3D" id="1.20.950.20">
    <property type="entry name" value="Transmembrane di-heme cytochromes, Chain C"/>
    <property type="match status" value="1"/>
</dbReference>
<evidence type="ECO:0000313" key="9">
    <source>
        <dbReference type="EMBL" id="ORE87331.1"/>
    </source>
</evidence>
<accession>A0A1Y1SEG8</accession>
<protein>
    <submittedName>
        <fullName evidence="9">Cytochrome b561</fullName>
    </submittedName>
</protein>
<feature type="domain" description="Cytochrome b561 bacterial/Ni-hydrogenase" evidence="8">
    <location>
        <begin position="4"/>
        <end position="207"/>
    </location>
</feature>
<dbReference type="SUPFAM" id="SSF81342">
    <property type="entry name" value="Transmembrane di-heme cytochromes"/>
    <property type="match status" value="1"/>
</dbReference>
<evidence type="ECO:0000256" key="7">
    <source>
        <dbReference type="SAM" id="Phobius"/>
    </source>
</evidence>
<proteinExistence type="predicted"/>
<dbReference type="Proteomes" id="UP000192342">
    <property type="component" value="Unassembled WGS sequence"/>
</dbReference>
<dbReference type="EMBL" id="AQQV01000002">
    <property type="protein sequence ID" value="ORE87331.1"/>
    <property type="molecule type" value="Genomic_DNA"/>
</dbReference>
<evidence type="ECO:0000256" key="1">
    <source>
        <dbReference type="ARBA" id="ARBA00004651"/>
    </source>
</evidence>
<reference evidence="9 10" key="1">
    <citation type="submission" date="2013-04" db="EMBL/GenBank/DDBJ databases">
        <title>Oceanococcus atlanticus 22II-S10r2 Genome Sequencing.</title>
        <authorList>
            <person name="Lai Q."/>
            <person name="Li G."/>
            <person name="Shao Z."/>
        </authorList>
    </citation>
    <scope>NUCLEOTIDE SEQUENCE [LARGE SCALE GENOMIC DNA]</scope>
    <source>
        <strain evidence="9 10">22II-S10r2</strain>
    </source>
</reference>
<sequence>MIKVWDRFVRFFHWSLVLLIVTAYVSAERSETLHVWAGHAVLILIVMRVVWGFIGAPHARFCSFVTSPLAALAYLKALPARRAPRTLGHNPAGGWMVLALLAVIALTTLTGLANYAAEGKGVLAAVMAPTAVSVTDSRAGSTPEHDHLPGAHETDHDEHDDDDDAVWHELHELMVNLMLMLVAVHIAGVLASSWDHRENLVRAMVTGTKRER</sequence>
<feature type="transmembrane region" description="Helical" evidence="7">
    <location>
        <begin position="7"/>
        <end position="27"/>
    </location>
</feature>
<dbReference type="InterPro" id="IPR051542">
    <property type="entry name" value="Hydrogenase_cytochrome"/>
</dbReference>
<organism evidence="9 10">
    <name type="scientific">Oceanococcus atlanticus</name>
    <dbReference type="NCBI Taxonomy" id="1317117"/>
    <lineage>
        <taxon>Bacteria</taxon>
        <taxon>Pseudomonadati</taxon>
        <taxon>Pseudomonadota</taxon>
        <taxon>Gammaproteobacteria</taxon>
        <taxon>Chromatiales</taxon>
        <taxon>Oceanococcaceae</taxon>
        <taxon>Oceanococcus</taxon>
    </lineage>
</organism>
<dbReference type="InterPro" id="IPR011577">
    <property type="entry name" value="Cyt_b561_bac/Ni-Hgenase"/>
</dbReference>
<feature type="transmembrane region" description="Helical" evidence="7">
    <location>
        <begin position="33"/>
        <end position="51"/>
    </location>
</feature>
<keyword evidence="4 7" id="KW-1133">Transmembrane helix</keyword>
<feature type="transmembrane region" description="Helical" evidence="7">
    <location>
        <begin position="173"/>
        <end position="194"/>
    </location>
</feature>
<evidence type="ECO:0000256" key="5">
    <source>
        <dbReference type="ARBA" id="ARBA00023136"/>
    </source>
</evidence>
<keyword evidence="3 7" id="KW-0812">Transmembrane</keyword>
<evidence type="ECO:0000256" key="6">
    <source>
        <dbReference type="SAM" id="MobiDB-lite"/>
    </source>
</evidence>
<dbReference type="PANTHER" id="PTHR30485:SF2">
    <property type="entry name" value="BLL0597 PROTEIN"/>
    <property type="match status" value="1"/>
</dbReference>
<evidence type="ECO:0000259" key="8">
    <source>
        <dbReference type="Pfam" id="PF01292"/>
    </source>
</evidence>
<keyword evidence="5 7" id="KW-0472">Membrane</keyword>
<dbReference type="InterPro" id="IPR016174">
    <property type="entry name" value="Di-haem_cyt_TM"/>
</dbReference>
<dbReference type="GO" id="GO:0022904">
    <property type="term" value="P:respiratory electron transport chain"/>
    <property type="evidence" value="ECO:0007669"/>
    <property type="project" value="InterPro"/>
</dbReference>
<dbReference type="GO" id="GO:0020037">
    <property type="term" value="F:heme binding"/>
    <property type="evidence" value="ECO:0007669"/>
    <property type="project" value="TreeGrafter"/>
</dbReference>
<evidence type="ECO:0000256" key="2">
    <source>
        <dbReference type="ARBA" id="ARBA00022475"/>
    </source>
</evidence>
<dbReference type="GO" id="GO:0005886">
    <property type="term" value="C:plasma membrane"/>
    <property type="evidence" value="ECO:0007669"/>
    <property type="project" value="UniProtKB-SubCell"/>
</dbReference>
<evidence type="ECO:0000256" key="3">
    <source>
        <dbReference type="ARBA" id="ARBA00022692"/>
    </source>
</evidence>
<dbReference type="Pfam" id="PF01292">
    <property type="entry name" value="Ni_hydr_CYTB"/>
    <property type="match status" value="1"/>
</dbReference>
<feature type="transmembrane region" description="Helical" evidence="7">
    <location>
        <begin position="95"/>
        <end position="117"/>
    </location>
</feature>
<evidence type="ECO:0000313" key="10">
    <source>
        <dbReference type="Proteomes" id="UP000192342"/>
    </source>
</evidence>
<dbReference type="PANTHER" id="PTHR30485">
    <property type="entry name" value="NI/FE-HYDROGENASE 1 B-TYPE CYTOCHROME SUBUNIT"/>
    <property type="match status" value="1"/>
</dbReference>
<feature type="region of interest" description="Disordered" evidence="6">
    <location>
        <begin position="135"/>
        <end position="162"/>
    </location>
</feature>
<comment type="caution">
    <text evidence="9">The sequence shown here is derived from an EMBL/GenBank/DDBJ whole genome shotgun (WGS) entry which is preliminary data.</text>
</comment>
<comment type="subcellular location">
    <subcellularLocation>
        <location evidence="1">Cell membrane</location>
        <topology evidence="1">Multi-pass membrane protein</topology>
    </subcellularLocation>
</comment>
<dbReference type="AlphaFoldDB" id="A0A1Y1SEG8"/>